<feature type="region of interest" description="Disordered" evidence="1">
    <location>
        <begin position="1"/>
        <end position="50"/>
    </location>
</feature>
<dbReference type="Proteomes" id="UP001152622">
    <property type="component" value="Chromosome 1"/>
</dbReference>
<evidence type="ECO:0000313" key="2">
    <source>
        <dbReference type="EMBL" id="KAJ8381923.1"/>
    </source>
</evidence>
<protein>
    <submittedName>
        <fullName evidence="2">Uncharacterized protein</fullName>
    </submittedName>
</protein>
<keyword evidence="3" id="KW-1185">Reference proteome</keyword>
<proteinExistence type="predicted"/>
<comment type="caution">
    <text evidence="2">The sequence shown here is derived from an EMBL/GenBank/DDBJ whole genome shotgun (WGS) entry which is preliminary data.</text>
</comment>
<sequence>MGRVTEAVSLPREPPSPLKATAGGRVPGGARGVARINHTPTPRSHSPPQPIALLTFPSFTICTAQTRRGCQTTASYSPLHTRAREW</sequence>
<accession>A0A9Q1GDX6</accession>
<name>A0A9Q1GDX6_SYNKA</name>
<dbReference type="EMBL" id="JAINUF010000001">
    <property type="protein sequence ID" value="KAJ8381923.1"/>
    <property type="molecule type" value="Genomic_DNA"/>
</dbReference>
<evidence type="ECO:0000256" key="1">
    <source>
        <dbReference type="SAM" id="MobiDB-lite"/>
    </source>
</evidence>
<gene>
    <name evidence="2" type="ORF">SKAU_G00027010</name>
</gene>
<organism evidence="2 3">
    <name type="scientific">Synaphobranchus kaupii</name>
    <name type="common">Kaup's arrowtooth eel</name>
    <dbReference type="NCBI Taxonomy" id="118154"/>
    <lineage>
        <taxon>Eukaryota</taxon>
        <taxon>Metazoa</taxon>
        <taxon>Chordata</taxon>
        <taxon>Craniata</taxon>
        <taxon>Vertebrata</taxon>
        <taxon>Euteleostomi</taxon>
        <taxon>Actinopterygii</taxon>
        <taxon>Neopterygii</taxon>
        <taxon>Teleostei</taxon>
        <taxon>Anguilliformes</taxon>
        <taxon>Synaphobranchidae</taxon>
        <taxon>Synaphobranchus</taxon>
    </lineage>
</organism>
<reference evidence="2" key="1">
    <citation type="journal article" date="2023" name="Science">
        <title>Genome structures resolve the early diversification of teleost fishes.</title>
        <authorList>
            <person name="Parey E."/>
            <person name="Louis A."/>
            <person name="Montfort J."/>
            <person name="Bouchez O."/>
            <person name="Roques C."/>
            <person name="Iampietro C."/>
            <person name="Lluch J."/>
            <person name="Castinel A."/>
            <person name="Donnadieu C."/>
            <person name="Desvignes T."/>
            <person name="Floi Bucao C."/>
            <person name="Jouanno E."/>
            <person name="Wen M."/>
            <person name="Mejri S."/>
            <person name="Dirks R."/>
            <person name="Jansen H."/>
            <person name="Henkel C."/>
            <person name="Chen W.J."/>
            <person name="Zahm M."/>
            <person name="Cabau C."/>
            <person name="Klopp C."/>
            <person name="Thompson A.W."/>
            <person name="Robinson-Rechavi M."/>
            <person name="Braasch I."/>
            <person name="Lecointre G."/>
            <person name="Bobe J."/>
            <person name="Postlethwait J.H."/>
            <person name="Berthelot C."/>
            <person name="Roest Crollius H."/>
            <person name="Guiguen Y."/>
        </authorList>
    </citation>
    <scope>NUCLEOTIDE SEQUENCE</scope>
    <source>
        <strain evidence="2">WJC10195</strain>
    </source>
</reference>
<evidence type="ECO:0000313" key="3">
    <source>
        <dbReference type="Proteomes" id="UP001152622"/>
    </source>
</evidence>
<dbReference type="AlphaFoldDB" id="A0A9Q1GDX6"/>